<sequence length="181" mass="20117">MSATLFTEPTATPSQPAGTVLFTSGGTVTINAPASVVFDTITGFSRYDRWNDWTPSLKFEAADEEVKIGLTGLLKTHMGAQARDYDVPVEIIELSRSPAKFRLCWRSKLLPSWALTAERVQEVTPVDGAGQTCQVRNWESMGGPAAYAFKYLMGIPAQLNELNVMYLDRLKEYVEKEQMKS</sequence>
<dbReference type="EMBL" id="JAPDRN010000116">
    <property type="protein sequence ID" value="KAJ9621157.1"/>
    <property type="molecule type" value="Genomic_DNA"/>
</dbReference>
<evidence type="ECO:0000313" key="2">
    <source>
        <dbReference type="Proteomes" id="UP001172681"/>
    </source>
</evidence>
<keyword evidence="2" id="KW-1185">Reference proteome</keyword>
<organism evidence="1 2">
    <name type="scientific">Knufia peltigerae</name>
    <dbReference type="NCBI Taxonomy" id="1002370"/>
    <lineage>
        <taxon>Eukaryota</taxon>
        <taxon>Fungi</taxon>
        <taxon>Dikarya</taxon>
        <taxon>Ascomycota</taxon>
        <taxon>Pezizomycotina</taxon>
        <taxon>Eurotiomycetes</taxon>
        <taxon>Chaetothyriomycetidae</taxon>
        <taxon>Chaetothyriales</taxon>
        <taxon>Trichomeriaceae</taxon>
        <taxon>Knufia</taxon>
    </lineage>
</organism>
<reference evidence="1" key="1">
    <citation type="submission" date="2022-10" db="EMBL/GenBank/DDBJ databases">
        <title>Culturing micro-colonial fungi from biological soil crusts in the Mojave desert and describing Neophaeococcomyces mojavensis, and introducing the new genera and species Taxawa tesnikishii.</title>
        <authorList>
            <person name="Kurbessoian T."/>
            <person name="Stajich J.E."/>
        </authorList>
    </citation>
    <scope>NUCLEOTIDE SEQUENCE</scope>
    <source>
        <strain evidence="1">TK_35</strain>
    </source>
</reference>
<dbReference type="AlphaFoldDB" id="A0AA39CSR3"/>
<gene>
    <name evidence="1" type="ORF">H2204_011984</name>
</gene>
<proteinExistence type="predicted"/>
<name>A0AA39CSR3_9EURO</name>
<dbReference type="Gene3D" id="3.30.530.20">
    <property type="match status" value="1"/>
</dbReference>
<accession>A0AA39CSR3</accession>
<dbReference type="Proteomes" id="UP001172681">
    <property type="component" value="Unassembled WGS sequence"/>
</dbReference>
<comment type="caution">
    <text evidence="1">The sequence shown here is derived from an EMBL/GenBank/DDBJ whole genome shotgun (WGS) entry which is preliminary data.</text>
</comment>
<dbReference type="InterPro" id="IPR023393">
    <property type="entry name" value="START-like_dom_sf"/>
</dbReference>
<protein>
    <submittedName>
        <fullName evidence="1">Uncharacterized protein</fullName>
    </submittedName>
</protein>
<dbReference type="SUPFAM" id="SSF55961">
    <property type="entry name" value="Bet v1-like"/>
    <property type="match status" value="1"/>
</dbReference>
<evidence type="ECO:0000313" key="1">
    <source>
        <dbReference type="EMBL" id="KAJ9621157.1"/>
    </source>
</evidence>